<proteinExistence type="predicted"/>
<dbReference type="KEGG" id="rhf:EUB48_13880"/>
<feature type="signal peptide" evidence="1">
    <location>
        <begin position="1"/>
        <end position="30"/>
    </location>
</feature>
<dbReference type="EMBL" id="CP035503">
    <property type="protein sequence ID" value="QDL38255.1"/>
    <property type="molecule type" value="Genomic_DNA"/>
</dbReference>
<feature type="chain" id="PRO_5022156799" evidence="1">
    <location>
        <begin position="31"/>
        <end position="237"/>
    </location>
</feature>
<dbReference type="Pfam" id="PF07589">
    <property type="entry name" value="PEP-CTERM"/>
    <property type="match status" value="1"/>
</dbReference>
<dbReference type="OrthoDB" id="8771809at2"/>
<sequence length="237" mass="24263">MNMMMKSARLIPAAAALMAVMAFTGPQARADVIPFAFDGGGFSGSGFLTVAPNVAPADPNPICGTAGNNPCRTDPAGAYAITAVSGTFSNAANGIVNAAITGLVPINPANERDPTFDPLVPSSLSFIDYTGGALTYNNLLFPDGSPIDCAYPFSGTFLDVFGMAFTVAGGYTVDLWGDGAEPDLGLTYGVGVTDGTKLLAYQFDGVNATVPEPATLALFGIGLLGMMLASRKRKTVL</sequence>
<protein>
    <submittedName>
        <fullName evidence="3">PEP-CTERM sorting domain-containing protein</fullName>
    </submittedName>
</protein>
<feature type="domain" description="Ice-binding protein C-terminal" evidence="2">
    <location>
        <begin position="209"/>
        <end position="232"/>
    </location>
</feature>
<reference evidence="3 4" key="1">
    <citation type="submission" date="2019-01" db="EMBL/GenBank/DDBJ databases">
        <title>Genomic insights into a novel species Rhodoferax sp.</title>
        <authorList>
            <person name="Jin L."/>
        </authorList>
    </citation>
    <scope>NUCLEOTIDE SEQUENCE [LARGE SCALE GENOMIC DNA]</scope>
    <source>
        <strain evidence="3 4">CHu59-6-5</strain>
    </source>
</reference>
<name>A0A515DCY1_9BURK</name>
<keyword evidence="1" id="KW-0732">Signal</keyword>
<gene>
    <name evidence="3" type="ORF">EUB48_13880</name>
</gene>
<dbReference type="Proteomes" id="UP000316798">
    <property type="component" value="Chromosome"/>
</dbReference>
<accession>A0A515DCY1</accession>
<keyword evidence="4" id="KW-1185">Reference proteome</keyword>
<dbReference type="InterPro" id="IPR013424">
    <property type="entry name" value="Ice-binding_C"/>
</dbReference>
<dbReference type="AlphaFoldDB" id="A0A515DCY1"/>
<evidence type="ECO:0000313" key="3">
    <source>
        <dbReference type="EMBL" id="QDL38255.1"/>
    </source>
</evidence>
<organism evidence="3 4">
    <name type="scientific">Rhodoferax sediminis</name>
    <dbReference type="NCBI Taxonomy" id="2509614"/>
    <lineage>
        <taxon>Bacteria</taxon>
        <taxon>Pseudomonadati</taxon>
        <taxon>Pseudomonadota</taxon>
        <taxon>Betaproteobacteria</taxon>
        <taxon>Burkholderiales</taxon>
        <taxon>Comamonadaceae</taxon>
        <taxon>Rhodoferax</taxon>
    </lineage>
</organism>
<evidence type="ECO:0000313" key="4">
    <source>
        <dbReference type="Proteomes" id="UP000316798"/>
    </source>
</evidence>
<evidence type="ECO:0000256" key="1">
    <source>
        <dbReference type="SAM" id="SignalP"/>
    </source>
</evidence>
<dbReference type="NCBIfam" id="TIGR02595">
    <property type="entry name" value="PEP_CTERM"/>
    <property type="match status" value="1"/>
</dbReference>
<evidence type="ECO:0000259" key="2">
    <source>
        <dbReference type="Pfam" id="PF07589"/>
    </source>
</evidence>